<evidence type="ECO:0000256" key="6">
    <source>
        <dbReference type="SAM" id="Phobius"/>
    </source>
</evidence>
<feature type="transmembrane region" description="Helical" evidence="6">
    <location>
        <begin position="46"/>
        <end position="68"/>
    </location>
</feature>
<dbReference type="InterPro" id="IPR038330">
    <property type="entry name" value="TspO/MBR-related_sf"/>
</dbReference>
<accession>A0A444W6F5</accession>
<evidence type="ECO:0000256" key="3">
    <source>
        <dbReference type="ARBA" id="ARBA00022692"/>
    </source>
</evidence>
<keyword evidence="7" id="KW-0675">Receptor</keyword>
<dbReference type="CDD" id="cd15904">
    <property type="entry name" value="TSPO_MBR"/>
    <property type="match status" value="1"/>
</dbReference>
<dbReference type="AlphaFoldDB" id="A0A444W6F5"/>
<gene>
    <name evidence="7" type="ORF">NU09_3001</name>
</gene>
<dbReference type="FunFam" id="1.20.1260.100:FF:000001">
    <property type="entry name" value="translocator protein 2"/>
    <property type="match status" value="1"/>
</dbReference>
<dbReference type="GO" id="GO:0033013">
    <property type="term" value="P:tetrapyrrole metabolic process"/>
    <property type="evidence" value="ECO:0007669"/>
    <property type="project" value="UniProtKB-ARBA"/>
</dbReference>
<evidence type="ECO:0000256" key="2">
    <source>
        <dbReference type="ARBA" id="ARBA00007524"/>
    </source>
</evidence>
<sequence>MTKAFRIIGMVLLCLAIGYLGSKITVESVQTWYPTLEKPSFNPPNWLFAPVWTTLYIIMGIAAGIVWNKIAIDEKSVKRGMTFFFAQLGLNLLWSYLFFGLKNPLLGLFDIILLWLFIYETMAQFNKVSKTATYLFIPYMLWVSFATILNASIWWLNR</sequence>
<keyword evidence="3 6" id="KW-0812">Transmembrane</keyword>
<keyword evidence="5 6" id="KW-0472">Membrane</keyword>
<evidence type="ECO:0000256" key="1">
    <source>
        <dbReference type="ARBA" id="ARBA00004141"/>
    </source>
</evidence>
<dbReference type="PANTHER" id="PTHR10057">
    <property type="entry name" value="PERIPHERAL-TYPE BENZODIAZEPINE RECEPTOR"/>
    <property type="match status" value="1"/>
</dbReference>
<feature type="transmembrane region" description="Helical" evidence="6">
    <location>
        <begin position="80"/>
        <end position="99"/>
    </location>
</feature>
<keyword evidence="8" id="KW-1185">Reference proteome</keyword>
<protein>
    <submittedName>
        <fullName evidence="7">Benzodiazepine receptor TspO</fullName>
    </submittedName>
</protein>
<keyword evidence="4 6" id="KW-1133">Transmembrane helix</keyword>
<dbReference type="PIRSF" id="PIRSF005859">
    <property type="entry name" value="PBR"/>
    <property type="match status" value="1"/>
</dbReference>
<dbReference type="Gene3D" id="1.20.1260.100">
    <property type="entry name" value="TspO/MBR protein"/>
    <property type="match status" value="1"/>
</dbReference>
<name>A0A444W6F5_9FLAO</name>
<evidence type="ECO:0000313" key="7">
    <source>
        <dbReference type="EMBL" id="RYJ41258.1"/>
    </source>
</evidence>
<evidence type="ECO:0000256" key="4">
    <source>
        <dbReference type="ARBA" id="ARBA00022989"/>
    </source>
</evidence>
<evidence type="ECO:0000256" key="5">
    <source>
        <dbReference type="ARBA" id="ARBA00023136"/>
    </source>
</evidence>
<dbReference type="RefSeq" id="WP_129752085.1">
    <property type="nucleotide sequence ID" value="NZ_JUIW01000011.1"/>
</dbReference>
<proteinExistence type="inferred from homology"/>
<dbReference type="EMBL" id="JUIW01000011">
    <property type="protein sequence ID" value="RYJ41258.1"/>
    <property type="molecule type" value="Genomic_DNA"/>
</dbReference>
<feature type="transmembrane region" description="Helical" evidence="6">
    <location>
        <begin position="134"/>
        <end position="156"/>
    </location>
</feature>
<dbReference type="GO" id="GO:0016020">
    <property type="term" value="C:membrane"/>
    <property type="evidence" value="ECO:0007669"/>
    <property type="project" value="UniProtKB-SubCell"/>
</dbReference>
<evidence type="ECO:0000313" key="8">
    <source>
        <dbReference type="Proteomes" id="UP000289775"/>
    </source>
</evidence>
<dbReference type="InterPro" id="IPR004307">
    <property type="entry name" value="TspO_MBR"/>
</dbReference>
<dbReference type="OrthoDB" id="9795496at2"/>
<dbReference type="Pfam" id="PF03073">
    <property type="entry name" value="TspO_MBR"/>
    <property type="match status" value="1"/>
</dbReference>
<dbReference type="PANTHER" id="PTHR10057:SF0">
    <property type="entry name" value="TRANSLOCATOR PROTEIN"/>
    <property type="match status" value="1"/>
</dbReference>
<comment type="similarity">
    <text evidence="2">Belongs to the TspO/BZRP family.</text>
</comment>
<comment type="subcellular location">
    <subcellularLocation>
        <location evidence="1">Membrane</location>
        <topology evidence="1">Multi-pass membrane protein</topology>
    </subcellularLocation>
</comment>
<dbReference type="Proteomes" id="UP000289775">
    <property type="component" value="Unassembled WGS sequence"/>
</dbReference>
<reference evidence="7 8" key="1">
    <citation type="submission" date="2014-12" db="EMBL/GenBank/DDBJ databases">
        <title>Genome sequence of Flavobacterium beibuense RSKm HC5.</title>
        <authorList>
            <person name="Kim J.F."/>
            <person name="Song J.Y."/>
            <person name="Kwak M.-J."/>
            <person name="Lee S.-W."/>
        </authorList>
    </citation>
    <scope>NUCLEOTIDE SEQUENCE [LARGE SCALE GENOMIC DNA]</scope>
    <source>
        <strain evidence="7 8">RSKm HC5</strain>
    </source>
</reference>
<organism evidence="7 8">
    <name type="scientific">Flavobacterium beibuense</name>
    <dbReference type="NCBI Taxonomy" id="657326"/>
    <lineage>
        <taxon>Bacteria</taxon>
        <taxon>Pseudomonadati</taxon>
        <taxon>Bacteroidota</taxon>
        <taxon>Flavobacteriia</taxon>
        <taxon>Flavobacteriales</taxon>
        <taxon>Flavobacteriaceae</taxon>
        <taxon>Flavobacterium</taxon>
    </lineage>
</organism>
<comment type="caution">
    <text evidence="7">The sequence shown here is derived from an EMBL/GenBank/DDBJ whole genome shotgun (WGS) entry which is preliminary data.</text>
</comment>